<dbReference type="CDD" id="cd00200">
    <property type="entry name" value="WD40"/>
    <property type="match status" value="1"/>
</dbReference>
<feature type="repeat" description="WD" evidence="3">
    <location>
        <begin position="3226"/>
        <end position="3267"/>
    </location>
</feature>
<dbReference type="PROSITE" id="PS50294">
    <property type="entry name" value="WD_REPEATS_REGION"/>
    <property type="match status" value="4"/>
</dbReference>
<dbReference type="Pfam" id="PF05729">
    <property type="entry name" value="NACHT"/>
    <property type="match status" value="1"/>
</dbReference>
<proteinExistence type="predicted"/>
<evidence type="ECO:0000256" key="1">
    <source>
        <dbReference type="ARBA" id="ARBA00022574"/>
    </source>
</evidence>
<evidence type="ECO:0000313" key="7">
    <source>
        <dbReference type="Proteomes" id="UP000692954"/>
    </source>
</evidence>
<evidence type="ECO:0000313" key="6">
    <source>
        <dbReference type="EMBL" id="CAD8111280.1"/>
    </source>
</evidence>
<evidence type="ECO:0000256" key="2">
    <source>
        <dbReference type="ARBA" id="ARBA00022737"/>
    </source>
</evidence>
<evidence type="ECO:0000259" key="5">
    <source>
        <dbReference type="Pfam" id="PF05729"/>
    </source>
</evidence>
<sequence length="4173" mass="493079">MSNTFLNQKSKTLAAKIQQKFESEGIFKINNENIWSSFYENLDNNIIYNEQYLNNSDIRLRGGGCGKSKIQKNIDSQQKNDENQQKQVQLPENYISNLTECLKFITEQATLIGDSNKRNEVIKKIQWFLYNREYLNNFCIDEKAGKKIYDLMTADFAQLLEVLIIYLRNSGFICYQILQICNELLRSIYSLLLKNSGRFFEEQVKQGYLQKLQEFDIQLEIEQAHVWKTGIEFEVKIMKIMIMNSQTNTTEGQDLLIDTFKEVAKSIISLSPSEDLLSKIIDGGKYLLKKGIEKKLYPKETYETYYLFQMIKWSIIKQLKSQFSVYKQIQKLKDIFSQYIVISDNWIIHFSWIQIITDIIGYRPIIDKSILEMQIKGFSLNKWNLLIENNLIRCVSYNKNEAIMYLFDQERKFHDIELTSILNNEGKQKFLLFSQFLLKGDLIQNVNIWDYYKEFSFKKQENKKQKDYEIILASQEQEILQNLIYNLKSEKDEVVQIYEGIIQSFSNYPQEFDQIFISIFKDDQEASQKQFLEALKKLILLSYKIQELSYFEASKLDILQPYQEQFKNQGNLDDIKGKIDIFVNSEIKVFINSLLDYFLIFIQFLSTAQSKSVFFDTKNEVNQDNNINLLEVDNFQKIFSTFEAQFDQFSFNLIQYKTNFLKYIGENKKEISQKISAQNIISTFKSNCNGELIDNIIKKLQSEIYQNNLQLYNSQLKTLDDAKQNLIQCKFIIMILKFLKQFSNIQQKYVQLIYNQLLNYTKKNEKQIEFKDEIQKQNITSVLTQQQLKISQLKSQTINESDQTFQLCCNSLLSQIQSDFFVIKNDGGKFKTSILEFFTDVQFQILQMVNQIQDISTFQIKIGETLQSLFDKYEEFIKTIQPSGEQNPQDEENKQDFKKIPQIFLNQYPNSNNKLILDIKKTRKYFKQYEKMLILQIDLLNQPNELQDQPNELQDQPNKLSVQTDKLKYFQEKRRDVFFSDEVKTKIKELIINLSNYYKQKQQQEQQLELEQEQGQKEDGLELMEYLSFFYQLSNSDYFNKMKADKINDSIWQDIKNAYQKKKEKLLDLINLKPDHKIREGLVYNLIRLQFSIQEQQINSFSTKYLQYMWVYEKDQKVRNLLKNKELIEIQKQLFAQDLDNLSGSIKDELKEKMIRLENLQQRIKLEGNQQKRDQLQIELRKTYDELDESLDNISEMSEAMNISLIFLKDIQKDVKQIKTQIDKLQDSINQVTDDVRKLRGKNYKELLEIRKQKILFQSKLTDVDSVYIQLKTIEYDPFSGGIINNDKKEKTQLIQDQWNNFKGEINEFIWCDEQIKDVMLLSGFAGSGKSKAARKIEEFLWKQKEIDSRWTPIFVSLPSIKNPKYNLLDQALESENYQFDKYQIREFKEAIQAKKEFIILILDSYDEMKQDCIQQNLIMTNKLFQDLTIDQKVDRQMKVIITTRKEILNIQGYQTWFYGESLQTLKEVELQNFDEEQQNEYLNQYVELSVKRKIKDIYDFVKQISGQNFDLEEFINIWSLISEQVKNSIQKSESMKQEGIFQNKEEEIIIGKIKTHKILSVLSEEQTIGLKKELLALWSAIKFKQSIANVKIEDLLTTPFMLEIVVQVLPNITKRYLGSTAVKESFIKNYLKLKKYIRQSQFEIEKYRKENQNQFDSQNQCNLDDNDKTEKELKDYLEIDQAKINEIVDSLENLKFFQNYSIVSVLKNKGSFFTFDDNIINLNPDDIKIVLMALKMKKFTIFEFYESFINFYHEQQIQKQREIGKITNYENFASDIYQFSYSLAVDMTYRDLSQIGYKPQGKLNLESNYKIEEAVEDWLKQYFDVEDEYKKLIRSSILLSVKGSKFSFTHKSIQEFYVAKYIFDILSSLRNSDQFDDDQCLIRNKQILQKSLFNQTKFNISTNNYRGAINFIKEKLIQVENLNQKLIKIVKLSAINKDYKYSASNSIYLLKQMKVYLGSQDFNKIHLANTNISGLSFFDCNLSESTFENVEINSCNFSLADLSNANWQNVICKEKPFLAGHKQSVLEVQFSPDGKYIASAGKEKQIKIWDAQTYEHCSDLDKHTAQVNTLSFSSDSKFIYSGSDDKTIIKWDITNLQDIKSNKVVELKDEDSKKLYVQGIYDFLVLDLSKDSKSDECIITITNGYYEKFSIHPTQPIIAIQNKDSLKIDLFNYINLNFVKPLDISDQFIYDYQARQIEYIVFSNDGNLLAFGTSRIVYVWDMAQNKITSILNFPDIFIKNILIDQDNRKLILDASKQIFIRDINQFQMQSQEKKQICFEVKISPQGRIIVIVYEKKLSIIDILQEQQINTIQFDLQPNQLQFSKDGTKISFFLNDDQVIQQFQILEVFTVTIICQLHWNAKCWKNHIISNNFEKLFIMHKEKAFYKTIRINTNKIHKAPQIKTFELQIRKFCVKANSWIIAYFTNEKNSIIIYDLNQNQKISQPIENEDQQILDFQFSPCENLLAVGYNQNILIWNLDQNPFEIQDTISFNDEILKSMNLQETISMNDIILESMNYSPDGQQIGLVFSKTIILIYNVKQKKLQKVFETNQFKFQQIQFSLDNNIIGLLQDHSIENITILSKNNNYEKLLGGDLSKYKNYNQELEKYVYLKQIIFTQDSKSLITISSEYLILWNLSTQEITDRKKTYLITQKATFSYNRNLIALIGNQVLELWMESQNKFIFIGSQVFDIYIEDINFIFDDKHMLLQEDSQLILFDLDFLQAEQTYSKDFTCGAISSNDLIAFVENKMYEHYLCIYNNELEEITNSQFKIYYGAIQLQFFEHKINFLLIRYQDKMQIWDYINKTIMSSFNLYSMLSIQLCLKDQILIEQNQKSVYIWDFEDLKKSKLLGYHENVNCFSIQENGEIGVALKEQKEIIIKDIFNIVFAFPEDENKIIQELFLSVKEKQFIFSSNQNELFIFDIDKKQLHQYTGMVNAIGFCQEKNYILIQQESKIELVEFTENKFKISDTFDFEEKITNCSIKFTSNGEGLSLSSNNMIRLFQITKDKKIICIYRYQIFNENPKLKQVEIFLEQDRKQQQYLAILDQSSFQIFKYKEQNQIVKIVLSQYNSKQGVDLIDLLENKNFNQEKYKEYISREKFKNVTDVDHGDCCFIYLPQNQWFAISTLKNNIHFWDQKAKKIVGTLKGHKEKINFMSVSHDGKFLASASDDKLIKLWSINQNESSEMQQAHSQEITAIQFSQDGQFVASASGQQIFLWDFIDKRFMSQLEGHKKDVCCLEFSQCNRYLISGSQDGTIIFWDIQYPKAAELIYIIDKFVFPLDSISFSPKNQSLVALCEYKLLKWNLDNIEQQENDRTITLNSGSESYSFISDDEFIYFDKQLNSLTILNYKTTKSIMLNWILDIKQIITSKNICLILDKNGNLFKIEKENNKWQRSWVFCSQSINIFLSPNGQFLYQVSDCTTNLDVYENRKTFQTTLHNFEKLKDFKYMFQYEFDRFEVKKVVFSSDLTQAILTKKDKVEIYETKDWKIKKEYNGCKFPEQPQITKDKQYLACSSANDKYSIYVWEINYQTNTTNFEIQKPKILTVKISESNENKEQELIIFKVSSQDSNKIYALYKDCTIRDWNIKNASHEILNTLPDTFQINQLLDTFLCKQLIQFSENLQYVMYPNDTCNLIYIFNIQNQENSQEIFVGNNFNRFAFCQNKDIFAISISSGIQLIKDKEQSQISLFNEDELKFYDQTGLVTSICFSHDDQEIVFCHNKNIYIYKINENLETQILGCWNVSDYYYQQIFNSSESKLEFMFVDQNEISSIKLNPSILQIEILKRTDLNCQFACFSPDNKYMAKLISSLQIQEMQNLQKIHQVNYQGNLLQFQSKEILVIAENEKLMFINISKIDEDKTFIVKEYAFIDQITRIALTSKCLLILLKRNYYDKYHVIFDFIDNLEERLFKAFYHSDQFPVFSENGNWFALGNKQYNQIILININKIQQERCRDMPGNIISKRIIYSQDGNFLIFLQCDQIFLLNSQSLKVVKQISIDSFNWIQFNISSQYFTLQSNSELRFYQLSNEQNFILFKNFNEIQIIDKLCSFELSPKGDFLLTGEQCDQVNSITLWKVDSNQNICEKLQTNNQINAKVLFIKFNPDRINFVAGLEDGSVNLYQINIQKTNYLKKQPQESMYQIVCYQTFAKYSALNTQKCIVSQETNISSENKTINKLFT</sequence>
<protein>
    <recommendedName>
        <fullName evidence="5">NACHT domain-containing protein</fullName>
    </recommendedName>
</protein>
<reference evidence="6" key="1">
    <citation type="submission" date="2021-01" db="EMBL/GenBank/DDBJ databases">
        <authorList>
            <consortium name="Genoscope - CEA"/>
            <person name="William W."/>
        </authorList>
    </citation>
    <scope>NUCLEOTIDE SEQUENCE</scope>
</reference>
<feature type="repeat" description="WD" evidence="3">
    <location>
        <begin position="2019"/>
        <end position="2054"/>
    </location>
</feature>
<feature type="repeat" description="WD" evidence="3">
    <location>
        <begin position="3143"/>
        <end position="3184"/>
    </location>
</feature>
<organism evidence="6 7">
    <name type="scientific">Paramecium sonneborni</name>
    <dbReference type="NCBI Taxonomy" id="65129"/>
    <lineage>
        <taxon>Eukaryota</taxon>
        <taxon>Sar</taxon>
        <taxon>Alveolata</taxon>
        <taxon>Ciliophora</taxon>
        <taxon>Intramacronucleata</taxon>
        <taxon>Oligohymenophorea</taxon>
        <taxon>Peniculida</taxon>
        <taxon>Parameciidae</taxon>
        <taxon>Paramecium</taxon>
    </lineage>
</organism>
<feature type="domain" description="NACHT" evidence="5">
    <location>
        <begin position="1318"/>
        <end position="1488"/>
    </location>
</feature>
<gene>
    <name evidence="6" type="ORF">PSON_ATCC_30995.1.T0970217</name>
</gene>
<dbReference type="PROSITE" id="PS00678">
    <property type="entry name" value="WD_REPEATS_1"/>
    <property type="match status" value="1"/>
</dbReference>
<keyword evidence="1 3" id="KW-0853">WD repeat</keyword>
<keyword evidence="2" id="KW-0677">Repeat</keyword>
<comment type="caution">
    <text evidence="6">The sequence shown here is derived from an EMBL/GenBank/DDBJ whole genome shotgun (WGS) entry which is preliminary data.</text>
</comment>
<feature type="repeat" description="WD" evidence="3">
    <location>
        <begin position="3185"/>
        <end position="3225"/>
    </location>
</feature>
<dbReference type="SMART" id="SM00320">
    <property type="entry name" value="WD40"/>
    <property type="match status" value="10"/>
</dbReference>
<keyword evidence="4" id="KW-0175">Coiled coil</keyword>
<feature type="coiled-coil region" evidence="4">
    <location>
        <begin position="1143"/>
        <end position="1242"/>
    </location>
</feature>
<keyword evidence="7" id="KW-1185">Reference proteome</keyword>
<dbReference type="InterPro" id="IPR007111">
    <property type="entry name" value="NACHT_NTPase"/>
</dbReference>
<dbReference type="EMBL" id="CAJJDN010000097">
    <property type="protein sequence ID" value="CAD8111280.1"/>
    <property type="molecule type" value="Genomic_DNA"/>
</dbReference>
<dbReference type="OrthoDB" id="10250769at2759"/>
<dbReference type="InterPro" id="IPR001680">
    <property type="entry name" value="WD40_rpt"/>
</dbReference>
<dbReference type="PANTHER" id="PTHR44129">
    <property type="entry name" value="WD REPEAT-CONTAINING PROTEIN POP1"/>
    <property type="match status" value="1"/>
</dbReference>
<evidence type="ECO:0000256" key="3">
    <source>
        <dbReference type="PROSITE-ProRule" id="PRU00221"/>
    </source>
</evidence>
<dbReference type="InterPro" id="IPR019775">
    <property type="entry name" value="WD40_repeat_CS"/>
</dbReference>
<dbReference type="PROSITE" id="PS50082">
    <property type="entry name" value="WD_REPEATS_2"/>
    <property type="match status" value="5"/>
</dbReference>
<dbReference type="Pfam" id="PF00400">
    <property type="entry name" value="WD40"/>
    <property type="match status" value="5"/>
</dbReference>
<accession>A0A8S1QA90</accession>
<dbReference type="Proteomes" id="UP000692954">
    <property type="component" value="Unassembled WGS sequence"/>
</dbReference>
<name>A0A8S1QA90_9CILI</name>
<dbReference type="InterPro" id="IPR050349">
    <property type="entry name" value="WD_LIS1/nudF_dynein_reg"/>
</dbReference>
<evidence type="ECO:0000256" key="4">
    <source>
        <dbReference type="SAM" id="Coils"/>
    </source>
</evidence>
<feature type="repeat" description="WD" evidence="3">
    <location>
        <begin position="2061"/>
        <end position="2102"/>
    </location>
</feature>
<feature type="coiled-coil region" evidence="4">
    <location>
        <begin position="987"/>
        <end position="1018"/>
    </location>
</feature>